<evidence type="ECO:0000313" key="2">
    <source>
        <dbReference type="Proteomes" id="UP000789920"/>
    </source>
</evidence>
<feature type="non-terminal residue" evidence="1">
    <location>
        <position position="1"/>
    </location>
</feature>
<dbReference type="EMBL" id="CAJVQC010089569">
    <property type="protein sequence ID" value="CAG8824842.1"/>
    <property type="molecule type" value="Genomic_DNA"/>
</dbReference>
<name>A0ACA9S4K2_9GLOM</name>
<gene>
    <name evidence="1" type="ORF">RPERSI_LOCUS26344</name>
</gene>
<evidence type="ECO:0000313" key="1">
    <source>
        <dbReference type="EMBL" id="CAG8824842.1"/>
    </source>
</evidence>
<feature type="non-terminal residue" evidence="1">
    <location>
        <position position="51"/>
    </location>
</feature>
<protein>
    <submittedName>
        <fullName evidence="1">12949_t:CDS:1</fullName>
    </submittedName>
</protein>
<sequence length="51" mass="6000">NYLDVYVVAILLFLTLSGGLGYILCKIARYSYAKYRGRNRNYQRHLKQKGE</sequence>
<dbReference type="Proteomes" id="UP000789920">
    <property type="component" value="Unassembled WGS sequence"/>
</dbReference>
<reference evidence="1" key="1">
    <citation type="submission" date="2021-06" db="EMBL/GenBank/DDBJ databases">
        <authorList>
            <person name="Kallberg Y."/>
            <person name="Tangrot J."/>
            <person name="Rosling A."/>
        </authorList>
    </citation>
    <scope>NUCLEOTIDE SEQUENCE</scope>
    <source>
        <strain evidence="1">MA461A</strain>
    </source>
</reference>
<organism evidence="1 2">
    <name type="scientific">Racocetra persica</name>
    <dbReference type="NCBI Taxonomy" id="160502"/>
    <lineage>
        <taxon>Eukaryota</taxon>
        <taxon>Fungi</taxon>
        <taxon>Fungi incertae sedis</taxon>
        <taxon>Mucoromycota</taxon>
        <taxon>Glomeromycotina</taxon>
        <taxon>Glomeromycetes</taxon>
        <taxon>Diversisporales</taxon>
        <taxon>Gigasporaceae</taxon>
        <taxon>Racocetra</taxon>
    </lineage>
</organism>
<proteinExistence type="predicted"/>
<accession>A0ACA9S4K2</accession>
<comment type="caution">
    <text evidence="1">The sequence shown here is derived from an EMBL/GenBank/DDBJ whole genome shotgun (WGS) entry which is preliminary data.</text>
</comment>
<keyword evidence="2" id="KW-1185">Reference proteome</keyword>